<evidence type="ECO:0000313" key="1">
    <source>
        <dbReference type="EMBL" id="KAK7482656.1"/>
    </source>
</evidence>
<dbReference type="Proteomes" id="UP001519460">
    <property type="component" value="Unassembled WGS sequence"/>
</dbReference>
<accession>A0ABD0K731</accession>
<evidence type="ECO:0000313" key="2">
    <source>
        <dbReference type="Proteomes" id="UP001519460"/>
    </source>
</evidence>
<sequence>MRQPNHTISNDNEGLRKKLSDQFDSECELQFYEDQFSTTDNLSSGTLHFPPLFLLLPGWTSAATYGNGMPWSVVMTTRVKKHWSVHESFSSVGCFRSSWGPQCLFWHGAASAAHGTLASTVRAVTPPRRPDYAMPPQSSVIIV</sequence>
<proteinExistence type="predicted"/>
<comment type="caution">
    <text evidence="1">The sequence shown here is derived from an EMBL/GenBank/DDBJ whole genome shotgun (WGS) entry which is preliminary data.</text>
</comment>
<reference evidence="1 2" key="1">
    <citation type="journal article" date="2023" name="Sci. Data">
        <title>Genome assembly of the Korean intertidal mud-creeper Batillaria attramentaria.</title>
        <authorList>
            <person name="Patra A.K."/>
            <person name="Ho P.T."/>
            <person name="Jun S."/>
            <person name="Lee S.J."/>
            <person name="Kim Y."/>
            <person name="Won Y.J."/>
        </authorList>
    </citation>
    <scope>NUCLEOTIDE SEQUENCE [LARGE SCALE GENOMIC DNA]</scope>
    <source>
        <strain evidence="1">Wonlab-2016</strain>
    </source>
</reference>
<dbReference type="AlphaFoldDB" id="A0ABD0K731"/>
<organism evidence="1 2">
    <name type="scientific">Batillaria attramentaria</name>
    <dbReference type="NCBI Taxonomy" id="370345"/>
    <lineage>
        <taxon>Eukaryota</taxon>
        <taxon>Metazoa</taxon>
        <taxon>Spiralia</taxon>
        <taxon>Lophotrochozoa</taxon>
        <taxon>Mollusca</taxon>
        <taxon>Gastropoda</taxon>
        <taxon>Caenogastropoda</taxon>
        <taxon>Sorbeoconcha</taxon>
        <taxon>Cerithioidea</taxon>
        <taxon>Batillariidae</taxon>
        <taxon>Batillaria</taxon>
    </lineage>
</organism>
<name>A0ABD0K731_9CAEN</name>
<dbReference type="EMBL" id="JACVVK020000240">
    <property type="protein sequence ID" value="KAK7482656.1"/>
    <property type="molecule type" value="Genomic_DNA"/>
</dbReference>
<protein>
    <submittedName>
        <fullName evidence="1">Uncharacterized protein</fullName>
    </submittedName>
</protein>
<keyword evidence="2" id="KW-1185">Reference proteome</keyword>
<gene>
    <name evidence="1" type="ORF">BaRGS_00026065</name>
</gene>